<evidence type="ECO:0000313" key="2">
    <source>
        <dbReference type="Proteomes" id="UP000015103"/>
    </source>
</evidence>
<dbReference type="Proteomes" id="UP000015103">
    <property type="component" value="Unassembled WGS sequence"/>
</dbReference>
<accession>T1HPV6</accession>
<dbReference type="EMBL" id="ACPB03015299">
    <property type="status" value="NOT_ANNOTATED_CDS"/>
    <property type="molecule type" value="Genomic_DNA"/>
</dbReference>
<organism evidence="1 2">
    <name type="scientific">Rhodnius prolixus</name>
    <name type="common">Triatomid bug</name>
    <dbReference type="NCBI Taxonomy" id="13249"/>
    <lineage>
        <taxon>Eukaryota</taxon>
        <taxon>Metazoa</taxon>
        <taxon>Ecdysozoa</taxon>
        <taxon>Arthropoda</taxon>
        <taxon>Hexapoda</taxon>
        <taxon>Insecta</taxon>
        <taxon>Pterygota</taxon>
        <taxon>Neoptera</taxon>
        <taxon>Paraneoptera</taxon>
        <taxon>Hemiptera</taxon>
        <taxon>Heteroptera</taxon>
        <taxon>Panheteroptera</taxon>
        <taxon>Cimicomorpha</taxon>
        <taxon>Reduviidae</taxon>
        <taxon>Triatominae</taxon>
        <taxon>Rhodnius</taxon>
    </lineage>
</organism>
<sequence length="122" mass="13313">MKKVTFEIGILIMLPTAAIPAAYEVFKLTSASALLALTCTVVTRNTASDELAAATFADNCGVCLLSIWERCDQLNLMKEDFLAGSAGVENLPTGNSLVGVFLTLLSEMANKVRSPWRMIWYY</sequence>
<evidence type="ECO:0000313" key="1">
    <source>
        <dbReference type="EnsemblMetazoa" id="RPRC006080-PA"/>
    </source>
</evidence>
<dbReference type="EnsemblMetazoa" id="RPRC006080-RA">
    <property type="protein sequence ID" value="RPRC006080-PA"/>
    <property type="gene ID" value="RPRC006080"/>
</dbReference>
<protein>
    <submittedName>
        <fullName evidence="1">Uncharacterized protein</fullName>
    </submittedName>
</protein>
<dbReference type="VEuPathDB" id="VectorBase:RPRC006080"/>
<dbReference type="HOGENOM" id="CLU_2029567_0_0_1"/>
<keyword evidence="2" id="KW-1185">Reference proteome</keyword>
<name>T1HPV6_RHOPR</name>
<reference evidence="1" key="1">
    <citation type="submission" date="2015-05" db="UniProtKB">
        <authorList>
            <consortium name="EnsemblMetazoa"/>
        </authorList>
    </citation>
    <scope>IDENTIFICATION</scope>
</reference>
<dbReference type="AlphaFoldDB" id="T1HPV6"/>
<proteinExistence type="predicted"/>
<dbReference type="InParanoid" id="T1HPV6"/>